<sequence>MTATAGRGRRRSRSSLAIVEQAYRGSLEEQYGHIVWLSRVMRQMGADHALLLKADTVLFARRDQPAPLLTLGGLTIDGLSHHESGVAALVAANVPVYAWRPDLHRLRLSPADLIDGVESVDEADMPTLIHHFNNVWYW</sequence>
<name>A0AAE9L0K1_9BURK</name>
<evidence type="ECO:0000313" key="1">
    <source>
        <dbReference type="EMBL" id="TSP10763.1"/>
    </source>
</evidence>
<dbReference type="KEGG" id="ccam:M5D45_15830"/>
<dbReference type="Gene3D" id="3.40.1260.10">
    <property type="entry name" value="DsrEFH-like"/>
    <property type="match status" value="1"/>
</dbReference>
<evidence type="ECO:0000313" key="3">
    <source>
        <dbReference type="Proteomes" id="UP000318943"/>
    </source>
</evidence>
<reference evidence="2" key="2">
    <citation type="journal article" date="2022" name="Microbiol. Resour. Announc.">
        <title>Genome Sequence of Cupriavidus campinensis Strain G5, a Member of a Bacterial Consortium Capable of Polyethylene Degradation.</title>
        <authorList>
            <person name="Schneider B."/>
            <person name="Pfeiffer F."/>
            <person name="Dyall-Smith M."/>
            <person name="Kunte H.J."/>
        </authorList>
    </citation>
    <scope>NUCLEOTIDE SEQUENCE</scope>
    <source>
        <strain evidence="2">G5</strain>
    </source>
</reference>
<evidence type="ECO:0000313" key="4">
    <source>
        <dbReference type="Proteomes" id="UP001056132"/>
    </source>
</evidence>
<dbReference type="EMBL" id="CP097330">
    <property type="protein sequence ID" value="URF03942.1"/>
    <property type="molecule type" value="Genomic_DNA"/>
</dbReference>
<dbReference type="SUPFAM" id="SSF75169">
    <property type="entry name" value="DsrEFH-like"/>
    <property type="match status" value="1"/>
</dbReference>
<keyword evidence="3" id="KW-1185">Reference proteome</keyword>
<protein>
    <submittedName>
        <fullName evidence="2">Uncharacterized protein</fullName>
    </submittedName>
</protein>
<dbReference type="Proteomes" id="UP000318943">
    <property type="component" value="Unassembled WGS sequence"/>
</dbReference>
<reference evidence="1 3" key="1">
    <citation type="submission" date="2019-05" db="EMBL/GenBank/DDBJ databases">
        <title>Whole genome sequence analysis of Cupriavidus campinensis S14E4C strain.</title>
        <authorList>
            <person name="Abbaszade G."/>
            <person name="Szabo A."/>
            <person name="Toumi M."/>
            <person name="Toth E."/>
        </authorList>
    </citation>
    <scope>NUCLEOTIDE SEQUENCE [LARGE SCALE GENOMIC DNA]</scope>
    <source>
        <strain evidence="1 3">S14E4C</strain>
    </source>
</reference>
<dbReference type="EMBL" id="VCIZ01000013">
    <property type="protein sequence ID" value="TSP10763.1"/>
    <property type="molecule type" value="Genomic_DNA"/>
</dbReference>
<dbReference type="Proteomes" id="UP001056132">
    <property type="component" value="Chromosome 1"/>
</dbReference>
<organism evidence="2 4">
    <name type="scientific">Cupriavidus campinensis</name>
    <dbReference type="NCBI Taxonomy" id="151783"/>
    <lineage>
        <taxon>Bacteria</taxon>
        <taxon>Pseudomonadati</taxon>
        <taxon>Pseudomonadota</taxon>
        <taxon>Betaproteobacteria</taxon>
        <taxon>Burkholderiales</taxon>
        <taxon>Burkholderiaceae</taxon>
        <taxon>Cupriavidus</taxon>
    </lineage>
</organism>
<proteinExistence type="predicted"/>
<reference evidence="2" key="3">
    <citation type="submission" date="2022-05" db="EMBL/GenBank/DDBJ databases">
        <authorList>
            <person name="Kunte H.-J."/>
        </authorList>
    </citation>
    <scope>NUCLEOTIDE SEQUENCE</scope>
    <source>
        <strain evidence="2">G5</strain>
    </source>
</reference>
<evidence type="ECO:0000313" key="2">
    <source>
        <dbReference type="EMBL" id="URF03942.1"/>
    </source>
</evidence>
<dbReference type="InterPro" id="IPR027396">
    <property type="entry name" value="DsrEFH-like"/>
</dbReference>
<dbReference type="AlphaFoldDB" id="A0AAE9L0K1"/>
<accession>A0AAE9L0K1</accession>
<dbReference type="RefSeq" id="WP_092301740.1">
    <property type="nucleotide sequence ID" value="NZ_CAJPVH010000006.1"/>
</dbReference>
<gene>
    <name evidence="1" type="ORF">FGG12_20040</name>
    <name evidence="2" type="ORF">M5D45_15830</name>
</gene>